<dbReference type="EMBL" id="MU167215">
    <property type="protein sequence ID" value="KAG0151117.1"/>
    <property type="molecule type" value="Genomic_DNA"/>
</dbReference>
<gene>
    <name evidence="3" type="ORF">CROQUDRAFT_651651</name>
</gene>
<dbReference type="Gene3D" id="3.40.30.10">
    <property type="entry name" value="Glutaredoxin"/>
    <property type="match status" value="1"/>
</dbReference>
<evidence type="ECO:0000256" key="2">
    <source>
        <dbReference type="SAM" id="MobiDB-lite"/>
    </source>
</evidence>
<keyword evidence="4" id="KW-1185">Reference proteome</keyword>
<evidence type="ECO:0000256" key="1">
    <source>
        <dbReference type="ARBA" id="ARBA00007764"/>
    </source>
</evidence>
<dbReference type="SUPFAM" id="SSF52833">
    <property type="entry name" value="Thioredoxin-like"/>
    <property type="match status" value="1"/>
</dbReference>
<comment type="similarity">
    <text evidence="1">Belongs to the SH3BGR family.</text>
</comment>
<dbReference type="Pfam" id="PF04908">
    <property type="entry name" value="SH3BGR"/>
    <property type="match status" value="1"/>
</dbReference>
<accession>A0A9P6TG59</accession>
<dbReference type="InterPro" id="IPR036249">
    <property type="entry name" value="Thioredoxin-like_sf"/>
</dbReference>
<dbReference type="Proteomes" id="UP000886653">
    <property type="component" value="Unassembled WGS sequence"/>
</dbReference>
<dbReference type="GO" id="GO:0005737">
    <property type="term" value="C:cytoplasm"/>
    <property type="evidence" value="ECO:0007669"/>
    <property type="project" value="TreeGrafter"/>
</dbReference>
<name>A0A9P6TG59_9BASI</name>
<protein>
    <recommendedName>
        <fullName evidence="5">Glutaredoxin domain-containing protein</fullName>
    </recommendedName>
</protein>
<dbReference type="AlphaFoldDB" id="A0A9P6TG59"/>
<organism evidence="3 4">
    <name type="scientific">Cronartium quercuum f. sp. fusiforme G11</name>
    <dbReference type="NCBI Taxonomy" id="708437"/>
    <lineage>
        <taxon>Eukaryota</taxon>
        <taxon>Fungi</taxon>
        <taxon>Dikarya</taxon>
        <taxon>Basidiomycota</taxon>
        <taxon>Pucciniomycotina</taxon>
        <taxon>Pucciniomycetes</taxon>
        <taxon>Pucciniales</taxon>
        <taxon>Coleosporiaceae</taxon>
        <taxon>Cronartium</taxon>
    </lineage>
</organism>
<evidence type="ECO:0008006" key="5">
    <source>
        <dbReference type="Google" id="ProtNLM"/>
    </source>
</evidence>
<dbReference type="OrthoDB" id="9932926at2759"/>
<dbReference type="PANTHER" id="PTHR12232:SF0">
    <property type="entry name" value="THIOREDOXIN DOMAIN-CONTAINING PROTEIN"/>
    <property type="match status" value="1"/>
</dbReference>
<feature type="region of interest" description="Disordered" evidence="2">
    <location>
        <begin position="236"/>
        <end position="257"/>
    </location>
</feature>
<dbReference type="InterPro" id="IPR051033">
    <property type="entry name" value="SH3BGR"/>
</dbReference>
<reference evidence="3" key="1">
    <citation type="submission" date="2013-11" db="EMBL/GenBank/DDBJ databases">
        <title>Genome sequence of the fusiform rust pathogen reveals effectors for host alternation and coevolution with pine.</title>
        <authorList>
            <consortium name="DOE Joint Genome Institute"/>
            <person name="Smith K."/>
            <person name="Pendleton A."/>
            <person name="Kubisiak T."/>
            <person name="Anderson C."/>
            <person name="Salamov A."/>
            <person name="Aerts A."/>
            <person name="Riley R."/>
            <person name="Clum A."/>
            <person name="Lindquist E."/>
            <person name="Ence D."/>
            <person name="Campbell M."/>
            <person name="Kronenberg Z."/>
            <person name="Feau N."/>
            <person name="Dhillon B."/>
            <person name="Hamelin R."/>
            <person name="Burleigh J."/>
            <person name="Smith J."/>
            <person name="Yandell M."/>
            <person name="Nelson C."/>
            <person name="Grigoriev I."/>
            <person name="Davis J."/>
        </authorList>
    </citation>
    <scope>NUCLEOTIDE SEQUENCE</scope>
    <source>
        <strain evidence="3">G11</strain>
    </source>
</reference>
<evidence type="ECO:0000313" key="3">
    <source>
        <dbReference type="EMBL" id="KAG0151117.1"/>
    </source>
</evidence>
<dbReference type="PANTHER" id="PTHR12232">
    <property type="entry name" value="SH3 DOMAIN-BINDING GLUTAMIC ACID-RICH-LIKE PROTEIN"/>
    <property type="match status" value="1"/>
</dbReference>
<proteinExistence type="inferred from homology"/>
<evidence type="ECO:0000313" key="4">
    <source>
        <dbReference type="Proteomes" id="UP000886653"/>
    </source>
</evidence>
<dbReference type="InterPro" id="IPR006993">
    <property type="entry name" value="Glut_rich_SH3-bd"/>
</dbReference>
<comment type="caution">
    <text evidence="3">The sequence shown here is derived from an EMBL/GenBank/DDBJ whole genome shotgun (WGS) entry which is preliminary data.</text>
</comment>
<sequence>MAGGPQRKIEVFGTCIMSSNKIRSNHDKVTRILSQAKLIFEFHDLSSSEELKLRYKKIMASNHVKNPELPFILSGGEVVGTADQLEEAVEYGELRQFLLLDKPIGKTQDDELLGQLSAAELKELSGDLSASSHPAAQKVANEVQDLTGEGHVESPIEPVPTPVGFHPSQPLKPITVPENTDGQALREGQQDRLLSQMTIGKDEVALKKENELNHIQTEANPKDSENDVPSLAAARSSISNTLQEKVEANPTPAMLGQ</sequence>